<dbReference type="PANTHER" id="PTHR14659">
    <property type="entry name" value="ALPHA- AND GAMMA-ADAPTIN-BINDING PROTEIN P34"/>
    <property type="match status" value="1"/>
</dbReference>
<sequence>MEPCVVVTSSCSAIKVDDIVKGILEVDDLPEPLCLVEGIRSYPWHIKTKYYEADVHVCAMDLKTIGSQAFADSVNAVVLCFDSASNAGLSVAEQWLSFTKELEADVKILLCERCCTENFHGGPKVDGVTKVEAQTWCVSNGFELVELNPETECDSDVEDDFPESVGMKRVIQALGAHLWPNMVLKESTARVAPFRAFPNGVDGICRPMTTSNPTYSDNRLSDSFPDSRSLEHLPEHPIGTRTCKLVAAVKPIQQSPDREGSSNIAVVSPTLFHNQESMQTDAETTDPAPPPTQYENLIGIPSGVPTASISPIITSTHSSSATDGSASSHQSDPNAPPQPRDERIDAVLEAMDSMSEETFEGLFQNLNQMKLKAQSLSPDQRRVYAEKMAIAFWKSIGGNDSELEGLSSDED</sequence>
<evidence type="ECO:0000313" key="2">
    <source>
        <dbReference type="EMBL" id="CAL8121974.1"/>
    </source>
</evidence>
<keyword evidence="3" id="KW-1185">Reference proteome</keyword>
<feature type="compositionally biased region" description="Low complexity" evidence="1">
    <location>
        <begin position="305"/>
        <end position="331"/>
    </location>
</feature>
<dbReference type="PANTHER" id="PTHR14659:SF1">
    <property type="entry name" value="ALPHA- AND GAMMA-ADAPTIN-BINDING PROTEIN P34"/>
    <property type="match status" value="1"/>
</dbReference>
<feature type="compositionally biased region" description="Polar residues" evidence="1">
    <location>
        <begin position="208"/>
        <end position="218"/>
    </location>
</feature>
<gene>
    <name evidence="2" type="ORF">ODALV1_LOCUS19618</name>
</gene>
<reference evidence="2 3" key="1">
    <citation type="submission" date="2024-08" db="EMBL/GenBank/DDBJ databases">
        <authorList>
            <person name="Cucini C."/>
            <person name="Frati F."/>
        </authorList>
    </citation>
    <scope>NUCLEOTIDE SEQUENCE [LARGE SCALE GENOMIC DNA]</scope>
</reference>
<dbReference type="InterPro" id="IPR019341">
    <property type="entry name" value="Alpha/Gamma-adaptin-bd_p34"/>
</dbReference>
<proteinExistence type="predicted"/>
<feature type="region of interest" description="Disordered" evidence="1">
    <location>
        <begin position="208"/>
        <end position="236"/>
    </location>
</feature>
<protein>
    <recommendedName>
        <fullName evidence="4">Alpha-and gamma-adaptin-binding protein p34</fullName>
    </recommendedName>
</protein>
<evidence type="ECO:0000256" key="1">
    <source>
        <dbReference type="SAM" id="MobiDB-lite"/>
    </source>
</evidence>
<evidence type="ECO:0000313" key="3">
    <source>
        <dbReference type="Proteomes" id="UP001642540"/>
    </source>
</evidence>
<evidence type="ECO:0008006" key="4">
    <source>
        <dbReference type="Google" id="ProtNLM"/>
    </source>
</evidence>
<feature type="region of interest" description="Disordered" evidence="1">
    <location>
        <begin position="277"/>
        <end position="340"/>
    </location>
</feature>
<name>A0ABP1RCA0_9HEXA</name>
<dbReference type="EMBL" id="CAXLJM020000066">
    <property type="protein sequence ID" value="CAL8121974.1"/>
    <property type="molecule type" value="Genomic_DNA"/>
</dbReference>
<dbReference type="Pfam" id="PF10199">
    <property type="entry name" value="Adaptin_binding"/>
    <property type="match status" value="1"/>
</dbReference>
<organism evidence="2 3">
    <name type="scientific">Orchesella dallaii</name>
    <dbReference type="NCBI Taxonomy" id="48710"/>
    <lineage>
        <taxon>Eukaryota</taxon>
        <taxon>Metazoa</taxon>
        <taxon>Ecdysozoa</taxon>
        <taxon>Arthropoda</taxon>
        <taxon>Hexapoda</taxon>
        <taxon>Collembola</taxon>
        <taxon>Entomobryomorpha</taxon>
        <taxon>Entomobryoidea</taxon>
        <taxon>Orchesellidae</taxon>
        <taxon>Orchesellinae</taxon>
        <taxon>Orchesella</taxon>
    </lineage>
</organism>
<dbReference type="Proteomes" id="UP001642540">
    <property type="component" value="Unassembled WGS sequence"/>
</dbReference>
<accession>A0ABP1RCA0</accession>
<comment type="caution">
    <text evidence="2">The sequence shown here is derived from an EMBL/GenBank/DDBJ whole genome shotgun (WGS) entry which is preliminary data.</text>
</comment>
<dbReference type="Gene3D" id="3.40.50.11960">
    <property type="match status" value="1"/>
</dbReference>